<reference evidence="1" key="1">
    <citation type="submission" date="2023-07" db="EMBL/GenBank/DDBJ databases">
        <title>Bacterial whole genome sequence for Sphingobium sp. HBC34.</title>
        <authorList>
            <person name="Le V."/>
            <person name="Ko S.-R."/>
            <person name="Ahn C.-Y."/>
            <person name="Oh H.-M."/>
        </authorList>
    </citation>
    <scope>NUCLEOTIDE SEQUENCE</scope>
    <source>
        <strain evidence="1">HBC34</strain>
    </source>
</reference>
<dbReference type="Proteomes" id="UP001176471">
    <property type="component" value="Unassembled WGS sequence"/>
</dbReference>
<organism evidence="1 2">
    <name type="scientific">Sphingobium cyanobacteriorum</name>
    <dbReference type="NCBI Taxonomy" id="3063954"/>
    <lineage>
        <taxon>Bacteria</taxon>
        <taxon>Pseudomonadati</taxon>
        <taxon>Pseudomonadota</taxon>
        <taxon>Alphaproteobacteria</taxon>
        <taxon>Sphingomonadales</taxon>
        <taxon>Sphingomonadaceae</taxon>
        <taxon>Sphingobium</taxon>
    </lineage>
</organism>
<name>A0ABT8ZSA1_9SPHN</name>
<evidence type="ECO:0000313" key="1">
    <source>
        <dbReference type="EMBL" id="MDO7836978.1"/>
    </source>
</evidence>
<sequence>MSDNDELTALIRETFSRIWPSSDPDIANYLTPMVARFARSDCRDRHFLVEFQRGDLGKLASRIWEAMLYGRFQDLGWNMASEDKGPDFLIDDQVYIEAVAAQPGDAAKGGLPQEWQDGGANGAGMVPTDQMLLRWTSVIKAKRDGYLKCLEQEAVDPKLPFVIAVNTCRLGGDTLGIGGVPLAAMAVLPFGSPQAHVDVQTGQPLGGWQLSWQDTVLKANGEEIPTDNFLQEDYRCVSAIVGCSGFYAFPDDRDKFCGQPPYYVIHNPLAANPLPRPWLPGAIEYAVTAHDTHRLQLDQLPA</sequence>
<accession>A0ABT8ZSA1</accession>
<evidence type="ECO:0000313" key="2">
    <source>
        <dbReference type="Proteomes" id="UP001176471"/>
    </source>
</evidence>
<dbReference type="EMBL" id="JAUQOM010000014">
    <property type="protein sequence ID" value="MDO7836978.1"/>
    <property type="molecule type" value="Genomic_DNA"/>
</dbReference>
<proteinExistence type="predicted"/>
<keyword evidence="2" id="KW-1185">Reference proteome</keyword>
<gene>
    <name evidence="1" type="ORF">Q4610_18180</name>
</gene>
<dbReference type="RefSeq" id="WP_019054640.1">
    <property type="nucleotide sequence ID" value="NZ_JAUQOM010000014.1"/>
</dbReference>
<protein>
    <submittedName>
        <fullName evidence="1">Uncharacterized protein</fullName>
    </submittedName>
</protein>
<comment type="caution">
    <text evidence="1">The sequence shown here is derived from an EMBL/GenBank/DDBJ whole genome shotgun (WGS) entry which is preliminary data.</text>
</comment>